<dbReference type="Proteomes" id="UP000708208">
    <property type="component" value="Unassembled WGS sequence"/>
</dbReference>
<accession>A0A8J2NLF9</accession>
<evidence type="ECO:0000313" key="1">
    <source>
        <dbReference type="EMBL" id="CAG7651129.1"/>
    </source>
</evidence>
<comment type="caution">
    <text evidence="1">The sequence shown here is derived from an EMBL/GenBank/DDBJ whole genome shotgun (WGS) entry which is preliminary data.</text>
</comment>
<proteinExistence type="predicted"/>
<sequence>MMNSPVPIETSNKLKGWPGPVLTLSMNACSNLEAFILENRKDKIDSFITVRPKLGTGRVAGAEGTHDNANVNI</sequence>
<evidence type="ECO:0000313" key="2">
    <source>
        <dbReference type="Proteomes" id="UP000708208"/>
    </source>
</evidence>
<organism evidence="1 2">
    <name type="scientific">Allacma fusca</name>
    <dbReference type="NCBI Taxonomy" id="39272"/>
    <lineage>
        <taxon>Eukaryota</taxon>
        <taxon>Metazoa</taxon>
        <taxon>Ecdysozoa</taxon>
        <taxon>Arthropoda</taxon>
        <taxon>Hexapoda</taxon>
        <taxon>Collembola</taxon>
        <taxon>Symphypleona</taxon>
        <taxon>Sminthuridae</taxon>
        <taxon>Allacma</taxon>
    </lineage>
</organism>
<dbReference type="AlphaFoldDB" id="A0A8J2NLF9"/>
<name>A0A8J2NLF9_9HEXA</name>
<dbReference type="EMBL" id="CAJVCH010003977">
    <property type="protein sequence ID" value="CAG7651129.1"/>
    <property type="molecule type" value="Genomic_DNA"/>
</dbReference>
<keyword evidence="2" id="KW-1185">Reference proteome</keyword>
<protein>
    <submittedName>
        <fullName evidence="1">Uncharacterized protein</fullName>
    </submittedName>
</protein>
<reference evidence="1" key="1">
    <citation type="submission" date="2021-06" db="EMBL/GenBank/DDBJ databases">
        <authorList>
            <person name="Hodson N. C."/>
            <person name="Mongue J. A."/>
            <person name="Jaron S. K."/>
        </authorList>
    </citation>
    <scope>NUCLEOTIDE SEQUENCE</scope>
</reference>
<gene>
    <name evidence="1" type="ORF">AFUS01_LOCUS750</name>
</gene>